<dbReference type="PANTHER" id="PTHR10443">
    <property type="entry name" value="MICROSOMAL DIPEPTIDASE"/>
    <property type="match status" value="1"/>
</dbReference>
<gene>
    <name evidence="1" type="ORF">Aple_040020</name>
</gene>
<evidence type="ECO:0000313" key="1">
    <source>
        <dbReference type="EMBL" id="GES21106.1"/>
    </source>
</evidence>
<dbReference type="AlphaFoldDB" id="A0A5M3XK29"/>
<organism evidence="1 2">
    <name type="scientific">Acrocarpospora pleiomorpha</name>
    <dbReference type="NCBI Taxonomy" id="90975"/>
    <lineage>
        <taxon>Bacteria</taxon>
        <taxon>Bacillati</taxon>
        <taxon>Actinomycetota</taxon>
        <taxon>Actinomycetes</taxon>
        <taxon>Streptosporangiales</taxon>
        <taxon>Streptosporangiaceae</taxon>
        <taxon>Acrocarpospora</taxon>
    </lineage>
</organism>
<dbReference type="Proteomes" id="UP000377595">
    <property type="component" value="Unassembled WGS sequence"/>
</dbReference>
<dbReference type="GO" id="GO:0006508">
    <property type="term" value="P:proteolysis"/>
    <property type="evidence" value="ECO:0007669"/>
    <property type="project" value="InterPro"/>
</dbReference>
<name>A0A5M3XK29_9ACTN</name>
<accession>A0A5M3XK29</accession>
<dbReference type="RefSeq" id="WP_155346120.1">
    <property type="nucleotide sequence ID" value="NZ_BAAAHM010000003.1"/>
</dbReference>
<reference evidence="1 2" key="1">
    <citation type="submission" date="2019-10" db="EMBL/GenBank/DDBJ databases">
        <title>Whole genome shotgun sequence of Acrocarpospora pleiomorpha NBRC 16267.</title>
        <authorList>
            <person name="Ichikawa N."/>
            <person name="Kimura A."/>
            <person name="Kitahashi Y."/>
            <person name="Komaki H."/>
            <person name="Oguchi A."/>
        </authorList>
    </citation>
    <scope>NUCLEOTIDE SEQUENCE [LARGE SCALE GENOMIC DNA]</scope>
    <source>
        <strain evidence="1 2">NBRC 16267</strain>
    </source>
</reference>
<dbReference type="Pfam" id="PF01244">
    <property type="entry name" value="Peptidase_M19"/>
    <property type="match status" value="1"/>
</dbReference>
<dbReference type="SUPFAM" id="SSF51556">
    <property type="entry name" value="Metallo-dependent hydrolases"/>
    <property type="match status" value="1"/>
</dbReference>
<dbReference type="Gene3D" id="3.20.20.140">
    <property type="entry name" value="Metal-dependent hydrolases"/>
    <property type="match status" value="1"/>
</dbReference>
<dbReference type="InterPro" id="IPR032466">
    <property type="entry name" value="Metal_Hydrolase"/>
</dbReference>
<comment type="caution">
    <text evidence="1">The sequence shown here is derived from an EMBL/GenBank/DDBJ whole genome shotgun (WGS) entry which is preliminary data.</text>
</comment>
<proteinExistence type="predicted"/>
<keyword evidence="2" id="KW-1185">Reference proteome</keyword>
<dbReference type="OrthoDB" id="9804920at2"/>
<dbReference type="GO" id="GO:0070573">
    <property type="term" value="F:metallodipeptidase activity"/>
    <property type="evidence" value="ECO:0007669"/>
    <property type="project" value="InterPro"/>
</dbReference>
<dbReference type="EMBL" id="BLAF01000021">
    <property type="protein sequence ID" value="GES21106.1"/>
    <property type="molecule type" value="Genomic_DNA"/>
</dbReference>
<evidence type="ECO:0000313" key="2">
    <source>
        <dbReference type="Proteomes" id="UP000377595"/>
    </source>
</evidence>
<sequence>MIRLHHEAVVADAHNDLLMLVVRRPRSVWASYFRERWYPQLREGGVDVQVLPVYIDHEFRPEGALRESLRMIEAAHRIAEGNADVVALCRTGAEIDAALTSGRIALVLALEGCPQIDDDIELLQTLARLGVRIVSFTHYGRTMLADGSAEDATGGRLTKAGVDAVALLDQLGVLIDVSHVGRASVEHILELATRPVVATHSCAYAVYRHHRNLTDDQLRGIAATGGVIGVNFFAGFLTHEKPRIEHLVEHIAHIVDVAGEDHVGLGSDFIAEVFEEKVPTCDRPLILEGTNTEILVPGLEGPAGLPLVTDALLHHGFSEPVIRKILGANFVRVLQGTSCKIPQ</sequence>
<dbReference type="PROSITE" id="PS51365">
    <property type="entry name" value="RENAL_DIPEPTIDASE_2"/>
    <property type="match status" value="1"/>
</dbReference>
<protein>
    <submittedName>
        <fullName evidence="1">Peptidase</fullName>
    </submittedName>
</protein>
<dbReference type="InterPro" id="IPR008257">
    <property type="entry name" value="Pept_M19"/>
</dbReference>
<dbReference type="PANTHER" id="PTHR10443:SF12">
    <property type="entry name" value="DIPEPTIDASE"/>
    <property type="match status" value="1"/>
</dbReference>
<dbReference type="CDD" id="cd01301">
    <property type="entry name" value="rDP_like"/>
    <property type="match status" value="1"/>
</dbReference>